<gene>
    <name evidence="1" type="ORF">ES288_A05G163600v1</name>
</gene>
<reference evidence="1 2" key="1">
    <citation type="submission" date="2019-06" db="EMBL/GenBank/DDBJ databases">
        <title>WGS assembly of Gossypium darwinii.</title>
        <authorList>
            <person name="Chen Z.J."/>
            <person name="Sreedasyam A."/>
            <person name="Ando A."/>
            <person name="Song Q."/>
            <person name="De L."/>
            <person name="Hulse-Kemp A."/>
            <person name="Ding M."/>
            <person name="Ye W."/>
            <person name="Kirkbride R."/>
            <person name="Jenkins J."/>
            <person name="Plott C."/>
            <person name="Lovell J."/>
            <person name="Lin Y.-M."/>
            <person name="Vaughn R."/>
            <person name="Liu B."/>
            <person name="Li W."/>
            <person name="Simpson S."/>
            <person name="Scheffler B."/>
            <person name="Saski C."/>
            <person name="Grover C."/>
            <person name="Hu G."/>
            <person name="Conover J."/>
            <person name="Carlson J."/>
            <person name="Shu S."/>
            <person name="Boston L."/>
            <person name="Williams M."/>
            <person name="Peterson D."/>
            <person name="Mcgee K."/>
            <person name="Jones D."/>
            <person name="Wendel J."/>
            <person name="Stelly D."/>
            <person name="Grimwood J."/>
            <person name="Schmutz J."/>
        </authorList>
    </citation>
    <scope>NUCLEOTIDE SEQUENCE [LARGE SCALE GENOMIC DNA]</scope>
    <source>
        <strain evidence="1">1808015.09</strain>
    </source>
</reference>
<dbReference type="EMBL" id="CM017692">
    <property type="protein sequence ID" value="TYH17062.1"/>
    <property type="molecule type" value="Genomic_DNA"/>
</dbReference>
<keyword evidence="2" id="KW-1185">Reference proteome</keyword>
<dbReference type="AlphaFoldDB" id="A0A5D2GGJ5"/>
<dbReference type="Proteomes" id="UP000323506">
    <property type="component" value="Chromosome A05"/>
</dbReference>
<evidence type="ECO:0000313" key="1">
    <source>
        <dbReference type="EMBL" id="TYH17062.1"/>
    </source>
</evidence>
<proteinExistence type="predicted"/>
<protein>
    <submittedName>
        <fullName evidence="1">Uncharacterized protein</fullName>
    </submittedName>
</protein>
<name>A0A5D2GGJ5_GOSDA</name>
<evidence type="ECO:0000313" key="2">
    <source>
        <dbReference type="Proteomes" id="UP000323506"/>
    </source>
</evidence>
<organism evidence="1 2">
    <name type="scientific">Gossypium darwinii</name>
    <name type="common">Darwin's cotton</name>
    <name type="synonym">Gossypium barbadense var. darwinii</name>
    <dbReference type="NCBI Taxonomy" id="34276"/>
    <lineage>
        <taxon>Eukaryota</taxon>
        <taxon>Viridiplantae</taxon>
        <taxon>Streptophyta</taxon>
        <taxon>Embryophyta</taxon>
        <taxon>Tracheophyta</taxon>
        <taxon>Spermatophyta</taxon>
        <taxon>Magnoliopsida</taxon>
        <taxon>eudicotyledons</taxon>
        <taxon>Gunneridae</taxon>
        <taxon>Pentapetalae</taxon>
        <taxon>rosids</taxon>
        <taxon>malvids</taxon>
        <taxon>Malvales</taxon>
        <taxon>Malvaceae</taxon>
        <taxon>Malvoideae</taxon>
        <taxon>Gossypium</taxon>
    </lineage>
</organism>
<accession>A0A5D2GGJ5</accession>
<sequence>MSNFQIFSYSSSNLPHLSPVKVQVVPKFVFDRLLEKFLDVEVPGRIFTKQDMLKRLKRVMDRRRSRRYNFFSMYGFIFSHCI</sequence>